<dbReference type="InterPro" id="IPR026444">
    <property type="entry name" value="Secre_tail"/>
</dbReference>
<reference evidence="3" key="1">
    <citation type="journal article" date="2019" name="Int. J. Syst. Evol. Microbiol.">
        <title>The Global Catalogue of Microorganisms (GCM) 10K type strain sequencing project: providing services to taxonomists for standard genome sequencing and annotation.</title>
        <authorList>
            <consortium name="The Broad Institute Genomics Platform"/>
            <consortium name="The Broad Institute Genome Sequencing Center for Infectious Disease"/>
            <person name="Wu L."/>
            <person name="Ma J."/>
        </authorList>
    </citation>
    <scope>NUCLEOTIDE SEQUENCE [LARGE SCALE GENOMIC DNA]</scope>
    <source>
        <strain evidence="3">CCUG 58938</strain>
    </source>
</reference>
<proteinExistence type="predicted"/>
<feature type="chain" id="PRO_5045339505" evidence="1">
    <location>
        <begin position="20"/>
        <end position="132"/>
    </location>
</feature>
<protein>
    <submittedName>
        <fullName evidence="2">T9SS type A sorting domain-containing protein</fullName>
    </submittedName>
</protein>
<dbReference type="NCBIfam" id="TIGR04183">
    <property type="entry name" value="Por_Secre_tail"/>
    <property type="match status" value="1"/>
</dbReference>
<dbReference type="Proteomes" id="UP001597112">
    <property type="component" value="Unassembled WGS sequence"/>
</dbReference>
<dbReference type="EMBL" id="JBHTKA010000004">
    <property type="protein sequence ID" value="MFD1000382.1"/>
    <property type="molecule type" value="Genomic_DNA"/>
</dbReference>
<evidence type="ECO:0000256" key="1">
    <source>
        <dbReference type="SAM" id="SignalP"/>
    </source>
</evidence>
<accession>A0ABW3K282</accession>
<name>A0ABW3K282_9BACT</name>
<organism evidence="2 3">
    <name type="scientific">Ohtaekwangia kribbensis</name>
    <dbReference type="NCBI Taxonomy" id="688913"/>
    <lineage>
        <taxon>Bacteria</taxon>
        <taxon>Pseudomonadati</taxon>
        <taxon>Bacteroidota</taxon>
        <taxon>Cytophagia</taxon>
        <taxon>Cytophagales</taxon>
        <taxon>Fulvivirgaceae</taxon>
        <taxon>Ohtaekwangia</taxon>
    </lineage>
</organism>
<keyword evidence="1" id="KW-0732">Signal</keyword>
<feature type="signal peptide" evidence="1">
    <location>
        <begin position="1"/>
        <end position="19"/>
    </location>
</feature>
<comment type="caution">
    <text evidence="2">The sequence shown here is derived from an EMBL/GenBank/DDBJ whole genome shotgun (WGS) entry which is preliminary data.</text>
</comment>
<keyword evidence="3" id="KW-1185">Reference proteome</keyword>
<gene>
    <name evidence="2" type="ORF">ACFQ21_13750</name>
</gene>
<sequence>MKRITLALLLTSISAGLYAQDSAGKEKFDNMLLVASTQKFPYVGKLRLEQNYPNPLVRSESTTIRYQATDVYDVCIAIYDNETKERVLTLSNLDQNIGQVKINGNQLQKGTYIYALLVNGRMVEKRKMVVVD</sequence>
<dbReference type="RefSeq" id="WP_377579792.1">
    <property type="nucleotide sequence ID" value="NZ_JBHTKA010000004.1"/>
</dbReference>
<evidence type="ECO:0000313" key="3">
    <source>
        <dbReference type="Proteomes" id="UP001597112"/>
    </source>
</evidence>
<evidence type="ECO:0000313" key="2">
    <source>
        <dbReference type="EMBL" id="MFD1000382.1"/>
    </source>
</evidence>